<dbReference type="Proteomes" id="UP001165121">
    <property type="component" value="Unassembled WGS sequence"/>
</dbReference>
<dbReference type="Pfam" id="PF04749">
    <property type="entry name" value="PLAC8"/>
    <property type="match status" value="1"/>
</dbReference>
<sequence length="246" mass="26848">MEVTSSSLKKSAWAWSILKRAAQANTPMADIQKPSPAQETYPYPIAYATPVQTVVYVESAPGHARQTSVDRNGVMVGAWSTDIFSCCDFMIPNCCMVTFCPCVSLAQISPRLGVAPYRRTLVIFLLLIVAEIVAGLYPSTGSTSTFNGWHSSTSASSKSSRYSDDSSEASPIQSWIILIVRLICIMYVWHLRQTTRRLFRIPGGACGDCWSSCCCSCCALAQIATHIKSYKPGDCSFGPVDVLPPY</sequence>
<protein>
    <submittedName>
        <fullName evidence="2">Unnamed protein product</fullName>
    </submittedName>
</protein>
<dbReference type="AlphaFoldDB" id="A0A9W6WJD4"/>
<keyword evidence="1" id="KW-0812">Transmembrane</keyword>
<name>A0A9W6WJD4_9STRA</name>
<evidence type="ECO:0000256" key="1">
    <source>
        <dbReference type="SAM" id="Phobius"/>
    </source>
</evidence>
<dbReference type="NCBIfam" id="TIGR01571">
    <property type="entry name" value="A_thal_Cys_rich"/>
    <property type="match status" value="1"/>
</dbReference>
<dbReference type="PANTHER" id="PTHR15907">
    <property type="entry name" value="DUF614 FAMILY PROTEIN-RELATED"/>
    <property type="match status" value="1"/>
</dbReference>
<gene>
    <name evidence="2" type="ORF">Pfra01_000042900</name>
</gene>
<feature type="transmembrane region" description="Helical" evidence="1">
    <location>
        <begin position="172"/>
        <end position="191"/>
    </location>
</feature>
<comment type="caution">
    <text evidence="2">The sequence shown here is derived from an EMBL/GenBank/DDBJ whole genome shotgun (WGS) entry which is preliminary data.</text>
</comment>
<dbReference type="OrthoDB" id="1045822at2759"/>
<proteinExistence type="predicted"/>
<keyword evidence="3" id="KW-1185">Reference proteome</keyword>
<feature type="transmembrane region" description="Helical" evidence="1">
    <location>
        <begin position="121"/>
        <end position="139"/>
    </location>
</feature>
<keyword evidence="1" id="KW-1133">Transmembrane helix</keyword>
<accession>A0A9W6WJD4</accession>
<evidence type="ECO:0000313" key="2">
    <source>
        <dbReference type="EMBL" id="GMF15445.1"/>
    </source>
</evidence>
<reference evidence="2" key="1">
    <citation type="submission" date="2023-04" db="EMBL/GenBank/DDBJ databases">
        <title>Phytophthora fragariaefolia NBRC 109709.</title>
        <authorList>
            <person name="Ichikawa N."/>
            <person name="Sato H."/>
            <person name="Tonouchi N."/>
        </authorList>
    </citation>
    <scope>NUCLEOTIDE SEQUENCE</scope>
    <source>
        <strain evidence="2">NBRC 109709</strain>
    </source>
</reference>
<keyword evidence="1" id="KW-0472">Membrane</keyword>
<evidence type="ECO:0000313" key="3">
    <source>
        <dbReference type="Proteomes" id="UP001165121"/>
    </source>
</evidence>
<organism evidence="2 3">
    <name type="scientific">Phytophthora fragariaefolia</name>
    <dbReference type="NCBI Taxonomy" id="1490495"/>
    <lineage>
        <taxon>Eukaryota</taxon>
        <taxon>Sar</taxon>
        <taxon>Stramenopiles</taxon>
        <taxon>Oomycota</taxon>
        <taxon>Peronosporomycetes</taxon>
        <taxon>Peronosporales</taxon>
        <taxon>Peronosporaceae</taxon>
        <taxon>Phytophthora</taxon>
    </lineage>
</organism>
<dbReference type="EMBL" id="BSXT01000035">
    <property type="protein sequence ID" value="GMF15445.1"/>
    <property type="molecule type" value="Genomic_DNA"/>
</dbReference>
<dbReference type="InterPro" id="IPR006461">
    <property type="entry name" value="PLAC_motif_containing"/>
</dbReference>